<dbReference type="Gene3D" id="3.10.105.10">
    <property type="entry name" value="Dipeptide-binding Protein, Domain 3"/>
    <property type="match status" value="1"/>
</dbReference>
<dbReference type="RefSeq" id="WP_013384739.1">
    <property type="nucleotide sequence ID" value="NC_017384.1"/>
</dbReference>
<feature type="signal peptide" evidence="4">
    <location>
        <begin position="1"/>
        <end position="21"/>
    </location>
</feature>
<evidence type="ECO:0000259" key="5">
    <source>
        <dbReference type="Pfam" id="PF00496"/>
    </source>
</evidence>
<comment type="similarity">
    <text evidence="2">Belongs to the bacterial solute-binding protein 5 family.</text>
</comment>
<dbReference type="SUPFAM" id="SSF53850">
    <property type="entry name" value="Periplasmic binding protein-like II"/>
    <property type="match status" value="1"/>
</dbReference>
<keyword evidence="7" id="KW-1185">Reference proteome</keyword>
<feature type="chain" id="PRO_5003392181" evidence="4">
    <location>
        <begin position="22"/>
        <end position="496"/>
    </location>
</feature>
<dbReference type="Gene3D" id="3.90.76.10">
    <property type="entry name" value="Dipeptide-binding Protein, Domain 1"/>
    <property type="match status" value="1"/>
</dbReference>
<sequence length="496" mass="54158">MTIRTFLFASTAALIAGAAQAQSISIGLLSDPDLLDPDRSRTFVGKVVFQSMCDTLVDVDADLNYVPELATAWSLDESETALTFNLREGVVFHDGTPFNAAAVAANFERSLTLPDSLRRTELASVESVEVVDDLTVILHLKAPDSTLMSQLTGQPGMMKSPTAFNNGSDFAQNPVCAGPYVFDSRVQNDRITLTRFADYYEPERYHFDSVTYLPVPDSTVRLANLRSGALQIIERVDPSDLDSMRSDSNVALAEAPSLGWRGLEVNLNADTPMANDLRVRQAFDLAIDRDIINQVLGHGVLTPNRQPFAPMHFAYDPEIRADGRDVERARALLTEAGYDRVPVELLFANNTLAQSLMEMIQAMAGEAGFDVSLRATEFSAMQAALAEGNYEVGQAGWAGRVDPDGNFANFIYCDGSLNDTGFCSPEVDRLWTAAKETSDVAARTALYSEAMALVNAEMPYVFLYTEGYSYGLDAALTGFIPHPDGVVRLQDVSFTQ</sequence>
<dbReference type="PIRSF" id="PIRSF002741">
    <property type="entry name" value="MppA"/>
    <property type="match status" value="1"/>
</dbReference>
<dbReference type="EMBL" id="CP002018">
    <property type="protein sequence ID" value="AEM41269.1"/>
    <property type="molecule type" value="Genomic_DNA"/>
</dbReference>
<dbReference type="eggNOG" id="COG0747">
    <property type="taxonomic scope" value="Bacteria"/>
</dbReference>
<evidence type="ECO:0000256" key="2">
    <source>
        <dbReference type="ARBA" id="ARBA00005695"/>
    </source>
</evidence>
<dbReference type="InterPro" id="IPR030678">
    <property type="entry name" value="Peptide/Ni-bd"/>
</dbReference>
<comment type="subcellular location">
    <subcellularLocation>
        <location evidence="1">Periplasm</location>
    </subcellularLocation>
</comment>
<dbReference type="GO" id="GO:1904680">
    <property type="term" value="F:peptide transmembrane transporter activity"/>
    <property type="evidence" value="ECO:0007669"/>
    <property type="project" value="TreeGrafter"/>
</dbReference>
<reference evidence="6 7" key="1">
    <citation type="journal article" date="2011" name="J. Bacteriol.">
        <title>Complete genome sequence of the industrial strain Ketogulonicigenium vulgare WSH-001.</title>
        <authorList>
            <person name="Liu L."/>
            <person name="Li Y."/>
            <person name="Zhang J."/>
            <person name="Zhou Z."/>
            <person name="Liu J."/>
            <person name="Li X."/>
            <person name="Zhou J."/>
            <person name="Du G."/>
            <person name="Wang L."/>
            <person name="Chen J."/>
        </authorList>
    </citation>
    <scope>NUCLEOTIDE SEQUENCE [LARGE SCALE GENOMIC DNA]</scope>
    <source>
        <strain evidence="6 7">WSH-001</strain>
    </source>
</reference>
<dbReference type="GO" id="GO:0043190">
    <property type="term" value="C:ATP-binding cassette (ABC) transporter complex"/>
    <property type="evidence" value="ECO:0007669"/>
    <property type="project" value="InterPro"/>
</dbReference>
<feature type="domain" description="Solute-binding protein family 5" evidence="5">
    <location>
        <begin position="65"/>
        <end position="412"/>
    </location>
</feature>
<dbReference type="KEGG" id="kvl:KVU_1430"/>
<organism evidence="6 7">
    <name type="scientific">Ketogulonicigenium vulgare (strain WSH-001)</name>
    <dbReference type="NCBI Taxonomy" id="759362"/>
    <lineage>
        <taxon>Bacteria</taxon>
        <taxon>Pseudomonadati</taxon>
        <taxon>Pseudomonadota</taxon>
        <taxon>Alphaproteobacteria</taxon>
        <taxon>Rhodobacterales</taxon>
        <taxon>Roseobacteraceae</taxon>
        <taxon>Ketogulonicigenium</taxon>
    </lineage>
</organism>
<dbReference type="CDD" id="cd08511">
    <property type="entry name" value="PBP2_NikA_DppA_OppA_like_5"/>
    <property type="match status" value="1"/>
</dbReference>
<keyword evidence="3 4" id="KW-0732">Signal</keyword>
<dbReference type="GO" id="GO:0015833">
    <property type="term" value="P:peptide transport"/>
    <property type="evidence" value="ECO:0007669"/>
    <property type="project" value="TreeGrafter"/>
</dbReference>
<dbReference type="GO" id="GO:0030288">
    <property type="term" value="C:outer membrane-bounded periplasmic space"/>
    <property type="evidence" value="ECO:0007669"/>
    <property type="project" value="UniProtKB-ARBA"/>
</dbReference>
<dbReference type="PATRIC" id="fig|759362.5.peg.1477"/>
<dbReference type="Proteomes" id="UP000000692">
    <property type="component" value="Chromosome"/>
</dbReference>
<dbReference type="HOGENOM" id="CLU_017028_7_3_5"/>
<name>F9Y952_KETVW</name>
<dbReference type="Pfam" id="PF00496">
    <property type="entry name" value="SBP_bac_5"/>
    <property type="match status" value="1"/>
</dbReference>
<dbReference type="AlphaFoldDB" id="F9Y952"/>
<dbReference type="InterPro" id="IPR000914">
    <property type="entry name" value="SBP_5_dom"/>
</dbReference>
<dbReference type="Gene3D" id="3.40.190.10">
    <property type="entry name" value="Periplasmic binding protein-like II"/>
    <property type="match status" value="1"/>
</dbReference>
<evidence type="ECO:0000256" key="1">
    <source>
        <dbReference type="ARBA" id="ARBA00004418"/>
    </source>
</evidence>
<dbReference type="InterPro" id="IPR039424">
    <property type="entry name" value="SBP_5"/>
</dbReference>
<protein>
    <submittedName>
        <fullName evidence="6">ABC-transport protein, solute-binding component</fullName>
    </submittedName>
</protein>
<proteinExistence type="inferred from homology"/>
<evidence type="ECO:0000256" key="3">
    <source>
        <dbReference type="ARBA" id="ARBA00022729"/>
    </source>
</evidence>
<accession>F9Y952</accession>
<dbReference type="OrthoDB" id="9803988at2"/>
<evidence type="ECO:0000313" key="7">
    <source>
        <dbReference type="Proteomes" id="UP000000692"/>
    </source>
</evidence>
<dbReference type="PANTHER" id="PTHR30290">
    <property type="entry name" value="PERIPLASMIC BINDING COMPONENT OF ABC TRANSPORTER"/>
    <property type="match status" value="1"/>
</dbReference>
<evidence type="ECO:0000256" key="4">
    <source>
        <dbReference type="SAM" id="SignalP"/>
    </source>
</evidence>
<evidence type="ECO:0000313" key="6">
    <source>
        <dbReference type="EMBL" id="AEM41269.1"/>
    </source>
</evidence>
<gene>
    <name evidence="6" type="ordered locus">KVU_1430</name>
</gene>
<dbReference type="PANTHER" id="PTHR30290:SF38">
    <property type="entry name" value="D,D-DIPEPTIDE-BINDING PERIPLASMIC PROTEIN DDPA-RELATED"/>
    <property type="match status" value="1"/>
</dbReference>